<evidence type="ECO:0000313" key="2">
    <source>
        <dbReference type="Proteomes" id="UP000236161"/>
    </source>
</evidence>
<sequence>MHDSGELKKALEGCELVEARKGESPVACEGCDSVLFVPCGNCSGSSKVYLEAGGGGFRRCLYCKTKFLLIPT</sequence>
<gene>
    <name evidence="1" type="ORF">AXF42_Ash009491</name>
</gene>
<dbReference type="OrthoDB" id="423313at2759"/>
<reference evidence="1 2" key="1">
    <citation type="journal article" date="2017" name="Nature">
        <title>The Apostasia genome and the evolution of orchids.</title>
        <authorList>
            <person name="Zhang G.Q."/>
            <person name="Liu K.W."/>
            <person name="Li Z."/>
            <person name="Lohaus R."/>
            <person name="Hsiao Y.Y."/>
            <person name="Niu S.C."/>
            <person name="Wang J.Y."/>
            <person name="Lin Y.C."/>
            <person name="Xu Q."/>
            <person name="Chen L.J."/>
            <person name="Yoshida K."/>
            <person name="Fujiwara S."/>
            <person name="Wang Z.W."/>
            <person name="Zhang Y.Q."/>
            <person name="Mitsuda N."/>
            <person name="Wang M."/>
            <person name="Liu G.H."/>
            <person name="Pecoraro L."/>
            <person name="Huang H.X."/>
            <person name="Xiao X.J."/>
            <person name="Lin M."/>
            <person name="Wu X.Y."/>
            <person name="Wu W.L."/>
            <person name="Chen Y.Y."/>
            <person name="Chang S.B."/>
            <person name="Sakamoto S."/>
            <person name="Ohme-Takagi M."/>
            <person name="Yagi M."/>
            <person name="Zeng S.J."/>
            <person name="Shen C.Y."/>
            <person name="Yeh C.M."/>
            <person name="Luo Y.B."/>
            <person name="Tsai W.C."/>
            <person name="Van de Peer Y."/>
            <person name="Liu Z.J."/>
        </authorList>
    </citation>
    <scope>NUCLEOTIDE SEQUENCE [LARGE SCALE GENOMIC DNA]</scope>
    <source>
        <strain evidence="2">cv. Shenzhen</strain>
        <tissue evidence="1">Stem</tissue>
    </source>
</reference>
<proteinExistence type="predicted"/>
<keyword evidence="2" id="KW-1185">Reference proteome</keyword>
<evidence type="ECO:0000313" key="1">
    <source>
        <dbReference type="EMBL" id="PKA64271.1"/>
    </source>
</evidence>
<organism evidence="1 2">
    <name type="scientific">Apostasia shenzhenica</name>
    <dbReference type="NCBI Taxonomy" id="1088818"/>
    <lineage>
        <taxon>Eukaryota</taxon>
        <taxon>Viridiplantae</taxon>
        <taxon>Streptophyta</taxon>
        <taxon>Embryophyta</taxon>
        <taxon>Tracheophyta</taxon>
        <taxon>Spermatophyta</taxon>
        <taxon>Magnoliopsida</taxon>
        <taxon>Liliopsida</taxon>
        <taxon>Asparagales</taxon>
        <taxon>Orchidaceae</taxon>
        <taxon>Apostasioideae</taxon>
        <taxon>Apostasia</taxon>
    </lineage>
</organism>
<protein>
    <submittedName>
        <fullName evidence="1">Uncharacterized protein</fullName>
    </submittedName>
</protein>
<dbReference type="PANTHER" id="PTHR45669:SF30">
    <property type="entry name" value="OS04G0641300 PROTEIN"/>
    <property type="match status" value="1"/>
</dbReference>
<dbReference type="Pfam" id="PF23733">
    <property type="entry name" value="GRXCR1-2_C"/>
    <property type="match status" value="1"/>
</dbReference>
<dbReference type="PANTHER" id="PTHR45669">
    <property type="entry name" value="GLUTAREDOXIN DOMAIN-CONTAINING CYSTEINE-RICH PROTEIN CG12206-RELATED"/>
    <property type="match status" value="1"/>
</dbReference>
<name>A0A2I0B941_9ASPA</name>
<accession>A0A2I0B941</accession>
<dbReference type="EMBL" id="KZ451905">
    <property type="protein sequence ID" value="PKA64271.1"/>
    <property type="molecule type" value="Genomic_DNA"/>
</dbReference>
<dbReference type="AlphaFoldDB" id="A0A2I0B941"/>
<dbReference type="Proteomes" id="UP000236161">
    <property type="component" value="Unassembled WGS sequence"/>
</dbReference>